<feature type="compositionally biased region" description="Basic and acidic residues" evidence="1">
    <location>
        <begin position="27"/>
        <end position="38"/>
    </location>
</feature>
<feature type="region of interest" description="Disordered" evidence="1">
    <location>
        <begin position="27"/>
        <end position="47"/>
    </location>
</feature>
<gene>
    <name evidence="2" type="ORF">Nepgr_007104</name>
</gene>
<proteinExistence type="predicted"/>
<organism evidence="2 3">
    <name type="scientific">Nepenthes gracilis</name>
    <name type="common">Slender pitcher plant</name>
    <dbReference type="NCBI Taxonomy" id="150966"/>
    <lineage>
        <taxon>Eukaryota</taxon>
        <taxon>Viridiplantae</taxon>
        <taxon>Streptophyta</taxon>
        <taxon>Embryophyta</taxon>
        <taxon>Tracheophyta</taxon>
        <taxon>Spermatophyta</taxon>
        <taxon>Magnoliopsida</taxon>
        <taxon>eudicotyledons</taxon>
        <taxon>Gunneridae</taxon>
        <taxon>Pentapetalae</taxon>
        <taxon>Caryophyllales</taxon>
        <taxon>Nepenthaceae</taxon>
        <taxon>Nepenthes</taxon>
    </lineage>
</organism>
<evidence type="ECO:0000313" key="3">
    <source>
        <dbReference type="Proteomes" id="UP001279734"/>
    </source>
</evidence>
<name>A0AAD3XI16_NEPGR</name>
<reference evidence="2" key="1">
    <citation type="submission" date="2023-05" db="EMBL/GenBank/DDBJ databases">
        <title>Nepenthes gracilis genome sequencing.</title>
        <authorList>
            <person name="Fukushima K."/>
        </authorList>
    </citation>
    <scope>NUCLEOTIDE SEQUENCE</scope>
    <source>
        <strain evidence="2">SING2019-196</strain>
    </source>
</reference>
<dbReference type="AlphaFoldDB" id="A0AAD3XI16"/>
<comment type="caution">
    <text evidence="2">The sequence shown here is derived from an EMBL/GenBank/DDBJ whole genome shotgun (WGS) entry which is preliminary data.</text>
</comment>
<protein>
    <submittedName>
        <fullName evidence="2">Uncharacterized protein</fullName>
    </submittedName>
</protein>
<dbReference type="EMBL" id="BSYO01000005">
    <property type="protein sequence ID" value="GMH05264.1"/>
    <property type="molecule type" value="Genomic_DNA"/>
</dbReference>
<sequence length="94" mass="10507">MLCYPISILILEKVQIAVLDEQKMETGENTHAKAKPIDADTSEPTLKNSCHDRKLKIDICPRNKVRQQSDMKQTCISAYSSDSGDSAKAYFPGF</sequence>
<keyword evidence="3" id="KW-1185">Reference proteome</keyword>
<evidence type="ECO:0000256" key="1">
    <source>
        <dbReference type="SAM" id="MobiDB-lite"/>
    </source>
</evidence>
<accession>A0AAD3XI16</accession>
<evidence type="ECO:0000313" key="2">
    <source>
        <dbReference type="EMBL" id="GMH05264.1"/>
    </source>
</evidence>
<dbReference type="Proteomes" id="UP001279734">
    <property type="component" value="Unassembled WGS sequence"/>
</dbReference>